<organism evidence="2 3">
    <name type="scientific">Colocasia esculenta</name>
    <name type="common">Wild taro</name>
    <name type="synonym">Arum esculentum</name>
    <dbReference type="NCBI Taxonomy" id="4460"/>
    <lineage>
        <taxon>Eukaryota</taxon>
        <taxon>Viridiplantae</taxon>
        <taxon>Streptophyta</taxon>
        <taxon>Embryophyta</taxon>
        <taxon>Tracheophyta</taxon>
        <taxon>Spermatophyta</taxon>
        <taxon>Magnoliopsida</taxon>
        <taxon>Liliopsida</taxon>
        <taxon>Araceae</taxon>
        <taxon>Aroideae</taxon>
        <taxon>Colocasieae</taxon>
        <taxon>Colocasia</taxon>
    </lineage>
</organism>
<keyword evidence="1" id="KW-1133">Transmembrane helix</keyword>
<gene>
    <name evidence="2" type="ORF">Taro_005761</name>
</gene>
<dbReference type="EMBL" id="NMUH01000165">
    <property type="protein sequence ID" value="MQL73401.1"/>
    <property type="molecule type" value="Genomic_DNA"/>
</dbReference>
<dbReference type="AlphaFoldDB" id="A0A843TQP6"/>
<name>A0A843TQP6_COLES</name>
<proteinExistence type="predicted"/>
<evidence type="ECO:0000256" key="1">
    <source>
        <dbReference type="SAM" id="Phobius"/>
    </source>
</evidence>
<dbReference type="Proteomes" id="UP000652761">
    <property type="component" value="Unassembled WGS sequence"/>
</dbReference>
<evidence type="ECO:0000313" key="3">
    <source>
        <dbReference type="Proteomes" id="UP000652761"/>
    </source>
</evidence>
<reference evidence="2" key="1">
    <citation type="submission" date="2017-07" db="EMBL/GenBank/DDBJ databases">
        <title>Taro Niue Genome Assembly and Annotation.</title>
        <authorList>
            <person name="Atibalentja N."/>
            <person name="Keating K."/>
            <person name="Fields C.J."/>
        </authorList>
    </citation>
    <scope>NUCLEOTIDE SEQUENCE</scope>
    <source>
        <strain evidence="2">Niue_2</strain>
        <tissue evidence="2">Leaf</tissue>
    </source>
</reference>
<protein>
    <submittedName>
        <fullName evidence="2">Uncharacterized protein</fullName>
    </submittedName>
</protein>
<comment type="caution">
    <text evidence="2">The sequence shown here is derived from an EMBL/GenBank/DDBJ whole genome shotgun (WGS) entry which is preliminary data.</text>
</comment>
<evidence type="ECO:0000313" key="2">
    <source>
        <dbReference type="EMBL" id="MQL73401.1"/>
    </source>
</evidence>
<keyword evidence="1" id="KW-0472">Membrane</keyword>
<sequence>MYLKVLCICRQHWVLLSTGTPVLKYVLLASLYLSTGTFLVVDRKSFSLPRSALVPEPRREVKRGAAAWSSCVGGCVLYCGSLASLYRGCCRQKSVAGEREGWTVCPSVSCLWRWFGCTCGVGASHVVSNGFRSAGSLGVLGRHPTTGSVTRGRTCGETLLLTWLLGVSRGDTWLFLPDLVEVWDVGACVVRLWCHVVALVFRELLFLGGCVPRCYFRIVFDSAILERVVSDLTLVVGHGIALFPLLCSSLQSGLTVTGVCCRTVLVAACSSCIASSVSCEHECLYRELRVAFLQVLELFEFVAYLTGLNSNPSGSSNPWVAARPSGSLAVGPGGRVVIVVASSLVGSECELQEGVAAVVGCACCERGCPICSCSGWFCLGLRVSVCVLRTLREPTCGVAFTGAGLQSAKPVEGVLALCFVCCVAPLVERCDTCLWLLSALCWLVVNSGEVLLKFFFVGSGGRLFRVCFYRLLCYLRVEVVWFGRLVCVLVKVFPRIALCHFWRRFFPGVLGVVLGYRQLLALLVEVLPNVASCCFDCRLSLPLGGDELSLLPVELSV</sequence>
<keyword evidence="3" id="KW-1185">Reference proteome</keyword>
<accession>A0A843TQP6</accession>
<feature type="transmembrane region" description="Helical" evidence="1">
    <location>
        <begin position="22"/>
        <end position="41"/>
    </location>
</feature>
<keyword evidence="1" id="KW-0812">Transmembrane</keyword>